<feature type="region of interest" description="Disordered" evidence="4">
    <location>
        <begin position="47"/>
        <end position="68"/>
    </location>
</feature>
<feature type="region of interest" description="Disordered" evidence="4">
    <location>
        <begin position="572"/>
        <end position="591"/>
    </location>
</feature>
<dbReference type="InterPro" id="IPR009003">
    <property type="entry name" value="Peptidase_S1_PA"/>
</dbReference>
<evidence type="ECO:0000256" key="3">
    <source>
        <dbReference type="ARBA" id="ARBA00022729"/>
    </source>
</evidence>
<dbReference type="Proteomes" id="UP001432011">
    <property type="component" value="Chromosome"/>
</dbReference>
<dbReference type="RefSeq" id="WP_328708686.1">
    <property type="nucleotide sequence ID" value="NZ_CP108085.1"/>
</dbReference>
<sequence>MSIFVMDWRFVHATSPTPWKGRRSLRLAVLTGLLLTPLTAITPTMEASAEPATGATAQNGASESLQKGPVELLGAATETARYWRYPDGRVTTEVWPRPVRVKRNDAWAWIDTNLVEQAGAIRPKVIKGDLSLPSGEDSGSTTTFSPTPGQSLSLSWPNKLPKPKLEGNRATYVDAAGPGADLVITARPTGFRYDVVLRTRPTKAPEIKIPIKGHELSLHKASDGRLRMADAEDRNVAVAPNPVVRGKDPVKKAPARKSRVDTAVMNEGGGQTLLLKPDASYLADPDTTYPVTIQTAFSITPTTDADVWSFDPDSGNPDGPYLKAGADVDGDYSRAYLKFDISPLVGQNIANVSLSLFNMYSPKCGTSVGDGIQVRRVTSAWDPMTLSWNNQPTNTTENAVLNKAAFGGPCDPAPLTWDITAMARQWANDDIGNYGVVLMSPVERATANYRGFASSENTDEGMEPPKLTATFTPVGGPTVVNPAGADGVEVFTAPDNWGADSLPKAEAQAHALSAAQDRVDANPALLAPPYLDMVSGHIIVPQASADGHNLASAPLTGTAYISNGLADWTIPGEYSGDDSVEEGEGPAPVTEDYDFSPETPDAGNSSASLTAIADEVLDLASTQLPDADKLIAAGVSPERNQVIVQATAVTSGLRSALAQRYGVDNIAIWLRPGASRAAADDSRNNDDLNRNGGALFNASDRGPCTTAFAWGSGSTQDWMLTAGHCMPRDSDGVSTIGFATGTPGNYDSTWVRGHGTEKLPGQPTYYGDVARIEVIPGNHVANIYVGGTQSTVKRDVAGRWSRRAQEGDLYCVGGAFSGQTCNWKVSHIGWKVKYDDGAVVRWVQVGTRANGCNKGGDSGAPVYTIRPSDGKIMAKGIHSGSTKTDTGEDRVDDCVSFFTDIWDVNKAFGDRITKAK</sequence>
<gene>
    <name evidence="6" type="ORF">OG913_27200</name>
</gene>
<evidence type="ECO:0000256" key="4">
    <source>
        <dbReference type="SAM" id="MobiDB-lite"/>
    </source>
</evidence>
<organism evidence="6 7">
    <name type="scientific">Microbispora hainanensis</name>
    <dbReference type="NCBI Taxonomy" id="568844"/>
    <lineage>
        <taxon>Bacteria</taxon>
        <taxon>Bacillati</taxon>
        <taxon>Actinomycetota</taxon>
        <taxon>Actinomycetes</taxon>
        <taxon>Streptosporangiales</taxon>
        <taxon>Streptosporangiaceae</taxon>
        <taxon>Microbispora</taxon>
    </lineage>
</organism>
<dbReference type="NCBIfam" id="NF033679">
    <property type="entry name" value="DNRLRE_dom"/>
    <property type="match status" value="1"/>
</dbReference>
<proteinExistence type="predicted"/>
<accession>A0ABZ1SMR2</accession>
<feature type="compositionally biased region" description="Polar residues" evidence="4">
    <location>
        <begin position="55"/>
        <end position="65"/>
    </location>
</feature>
<evidence type="ECO:0000313" key="7">
    <source>
        <dbReference type="Proteomes" id="UP001432011"/>
    </source>
</evidence>
<evidence type="ECO:0000259" key="5">
    <source>
        <dbReference type="Pfam" id="PF24517"/>
    </source>
</evidence>
<keyword evidence="7" id="KW-1185">Reference proteome</keyword>
<comment type="subcellular location">
    <subcellularLocation>
        <location evidence="1">Secreted</location>
    </subcellularLocation>
</comment>
<feature type="compositionally biased region" description="Acidic residues" evidence="4">
    <location>
        <begin position="575"/>
        <end position="584"/>
    </location>
</feature>
<keyword evidence="3" id="KW-0732">Signal</keyword>
<dbReference type="Gene3D" id="2.40.10.10">
    <property type="entry name" value="Trypsin-like serine proteases"/>
    <property type="match status" value="2"/>
</dbReference>
<reference evidence="6" key="1">
    <citation type="submission" date="2022-10" db="EMBL/GenBank/DDBJ databases">
        <title>The complete genomes of actinobacterial strains from the NBC collection.</title>
        <authorList>
            <person name="Joergensen T.S."/>
            <person name="Alvarez Arevalo M."/>
            <person name="Sterndorff E.B."/>
            <person name="Faurdal D."/>
            <person name="Vuksanovic O."/>
            <person name="Mourched A.-S."/>
            <person name="Charusanti P."/>
            <person name="Shaw S."/>
            <person name="Blin K."/>
            <person name="Weber T."/>
        </authorList>
    </citation>
    <scope>NUCLEOTIDE SEQUENCE</scope>
    <source>
        <strain evidence="6">NBC_00254</strain>
    </source>
</reference>
<feature type="compositionally biased region" description="Low complexity" evidence="4">
    <location>
        <begin position="138"/>
        <end position="151"/>
    </location>
</feature>
<feature type="domain" description="Carbohydrate-binding module family 96" evidence="5">
    <location>
        <begin position="299"/>
        <end position="459"/>
    </location>
</feature>
<dbReference type="CDD" id="cd21112">
    <property type="entry name" value="alphaLP-like"/>
    <property type="match status" value="1"/>
</dbReference>
<dbReference type="EMBL" id="CP108085">
    <property type="protein sequence ID" value="WUP73085.1"/>
    <property type="molecule type" value="Genomic_DNA"/>
</dbReference>
<protein>
    <submittedName>
        <fullName evidence="6">DNRLRE domain-containing protein</fullName>
    </submittedName>
</protein>
<evidence type="ECO:0000256" key="1">
    <source>
        <dbReference type="ARBA" id="ARBA00004613"/>
    </source>
</evidence>
<dbReference type="SUPFAM" id="SSF50494">
    <property type="entry name" value="Trypsin-like serine proteases"/>
    <property type="match status" value="1"/>
</dbReference>
<keyword evidence="2" id="KW-0964">Secreted</keyword>
<dbReference type="Pfam" id="PF24517">
    <property type="entry name" value="CBM96"/>
    <property type="match status" value="1"/>
</dbReference>
<dbReference type="InterPro" id="IPR055372">
    <property type="entry name" value="CBM96"/>
</dbReference>
<dbReference type="InterPro" id="IPR043504">
    <property type="entry name" value="Peptidase_S1_PA_chymotrypsin"/>
</dbReference>
<evidence type="ECO:0000256" key="2">
    <source>
        <dbReference type="ARBA" id="ARBA00022525"/>
    </source>
</evidence>
<evidence type="ECO:0000313" key="6">
    <source>
        <dbReference type="EMBL" id="WUP73085.1"/>
    </source>
</evidence>
<feature type="region of interest" description="Disordered" evidence="4">
    <location>
        <begin position="130"/>
        <end position="159"/>
    </location>
</feature>
<name>A0ABZ1SMR2_9ACTN</name>